<proteinExistence type="predicted"/>
<reference evidence="3 4" key="1">
    <citation type="submission" date="2024-07" db="EMBL/GenBank/DDBJ databases">
        <title>Chromosome-level genome assembly of the water stick insect Ranatra chinensis (Heteroptera: Nepidae).</title>
        <authorList>
            <person name="Liu X."/>
        </authorList>
    </citation>
    <scope>NUCLEOTIDE SEQUENCE [LARGE SCALE GENOMIC DNA]</scope>
    <source>
        <strain evidence="3">Cailab_2021Rc</strain>
        <tissue evidence="3">Muscle</tissue>
    </source>
</reference>
<gene>
    <name evidence="3" type="ORF">AAG570_012364</name>
</gene>
<dbReference type="PANTHER" id="PTHR10648">
    <property type="entry name" value="SERINE/THREONINE-PROTEIN PHOSPHATASE PP2A 65 KDA REGULATORY SUBUNIT"/>
    <property type="match status" value="1"/>
</dbReference>
<dbReference type="InterPro" id="IPR051023">
    <property type="entry name" value="PP2A_Regulatory_Subunit_A"/>
</dbReference>
<evidence type="ECO:0000256" key="1">
    <source>
        <dbReference type="ARBA" id="ARBA00022737"/>
    </source>
</evidence>
<sequence length="313" mass="35689">MPVQMHNMSDNMAHHCAYNLPAVALTLGPENWTLLKGAYETLAADRQWKVRRIVASSIHELAVIVGEDVATQDLVPVFTGFIKDLDEVRIGALKHLAHFLKLLRPAGRNSFLPRLAEFLMTDYDWNWRFRKELAEQLLQALGLFTPADTCHHLTPVAMTLLLDKVANVRKVALHLVTKLVNHLSIDETLLRGLLAELAEQFAHNSRWNRRQTFALLCARLVAERVLSDELFAKDILPHLLDLSWDRVPNVRLAVARTLATELMAHSYYSDSASQGHESLMPVLKRLQNDRDRDVRYFATLPPRETTCVIQQVR</sequence>
<feature type="repeat" description="HEAT" evidence="2">
    <location>
        <begin position="35"/>
        <end position="73"/>
    </location>
</feature>
<dbReference type="PANTHER" id="PTHR10648:SF1">
    <property type="entry name" value="SERINE_THREONINE-PROTEIN PHOSPHATASE 4 REGULATORY SUBUNIT 1"/>
    <property type="match status" value="1"/>
</dbReference>
<evidence type="ECO:0000256" key="2">
    <source>
        <dbReference type="PROSITE-ProRule" id="PRU00103"/>
    </source>
</evidence>
<accession>A0ABD0YUW2</accession>
<dbReference type="InterPro" id="IPR021133">
    <property type="entry name" value="HEAT_type_2"/>
</dbReference>
<dbReference type="AlphaFoldDB" id="A0ABD0YUW2"/>
<protein>
    <submittedName>
        <fullName evidence="3">Uncharacterized protein</fullName>
    </submittedName>
</protein>
<dbReference type="InterPro" id="IPR011989">
    <property type="entry name" value="ARM-like"/>
</dbReference>
<name>A0ABD0YUW2_9HEMI</name>
<dbReference type="SUPFAM" id="SSF48371">
    <property type="entry name" value="ARM repeat"/>
    <property type="match status" value="1"/>
</dbReference>
<evidence type="ECO:0000313" key="4">
    <source>
        <dbReference type="Proteomes" id="UP001558652"/>
    </source>
</evidence>
<organism evidence="3 4">
    <name type="scientific">Ranatra chinensis</name>
    <dbReference type="NCBI Taxonomy" id="642074"/>
    <lineage>
        <taxon>Eukaryota</taxon>
        <taxon>Metazoa</taxon>
        <taxon>Ecdysozoa</taxon>
        <taxon>Arthropoda</taxon>
        <taxon>Hexapoda</taxon>
        <taxon>Insecta</taxon>
        <taxon>Pterygota</taxon>
        <taxon>Neoptera</taxon>
        <taxon>Paraneoptera</taxon>
        <taxon>Hemiptera</taxon>
        <taxon>Heteroptera</taxon>
        <taxon>Panheteroptera</taxon>
        <taxon>Nepomorpha</taxon>
        <taxon>Nepidae</taxon>
        <taxon>Ranatrinae</taxon>
        <taxon>Ranatra</taxon>
    </lineage>
</organism>
<keyword evidence="1" id="KW-0677">Repeat</keyword>
<dbReference type="InterPro" id="IPR016024">
    <property type="entry name" value="ARM-type_fold"/>
</dbReference>
<dbReference type="Proteomes" id="UP001558652">
    <property type="component" value="Unassembled WGS sequence"/>
</dbReference>
<evidence type="ECO:0000313" key="3">
    <source>
        <dbReference type="EMBL" id="KAL1131127.1"/>
    </source>
</evidence>
<dbReference type="PROSITE" id="PS50077">
    <property type="entry name" value="HEAT_REPEAT"/>
    <property type="match status" value="1"/>
</dbReference>
<keyword evidence="4" id="KW-1185">Reference proteome</keyword>
<dbReference type="EMBL" id="JBFDAA010000007">
    <property type="protein sequence ID" value="KAL1131127.1"/>
    <property type="molecule type" value="Genomic_DNA"/>
</dbReference>
<comment type="caution">
    <text evidence="3">The sequence shown here is derived from an EMBL/GenBank/DDBJ whole genome shotgun (WGS) entry which is preliminary data.</text>
</comment>
<dbReference type="Gene3D" id="1.25.10.10">
    <property type="entry name" value="Leucine-rich Repeat Variant"/>
    <property type="match status" value="1"/>
</dbReference>